<evidence type="ECO:0000313" key="1">
    <source>
        <dbReference type="EMBL" id="MBB6071822.1"/>
    </source>
</evidence>
<organism evidence="1 2">
    <name type="scientific">Longimicrobium terrae</name>
    <dbReference type="NCBI Taxonomy" id="1639882"/>
    <lineage>
        <taxon>Bacteria</taxon>
        <taxon>Pseudomonadati</taxon>
        <taxon>Gemmatimonadota</taxon>
        <taxon>Longimicrobiia</taxon>
        <taxon>Longimicrobiales</taxon>
        <taxon>Longimicrobiaceae</taxon>
        <taxon>Longimicrobium</taxon>
    </lineage>
</organism>
<keyword evidence="2" id="KW-1185">Reference proteome</keyword>
<dbReference type="Proteomes" id="UP000582837">
    <property type="component" value="Unassembled WGS sequence"/>
</dbReference>
<reference evidence="1 2" key="1">
    <citation type="submission" date="2020-08" db="EMBL/GenBank/DDBJ databases">
        <title>Genomic Encyclopedia of Type Strains, Phase IV (KMG-IV): sequencing the most valuable type-strain genomes for metagenomic binning, comparative biology and taxonomic classification.</title>
        <authorList>
            <person name="Goeker M."/>
        </authorList>
    </citation>
    <scope>NUCLEOTIDE SEQUENCE [LARGE SCALE GENOMIC DNA]</scope>
    <source>
        <strain evidence="1 2">DSM 29007</strain>
    </source>
</reference>
<dbReference type="EMBL" id="JACHIA010000011">
    <property type="protein sequence ID" value="MBB6071822.1"/>
    <property type="molecule type" value="Genomic_DNA"/>
</dbReference>
<comment type="caution">
    <text evidence="1">The sequence shown here is derived from an EMBL/GenBank/DDBJ whole genome shotgun (WGS) entry which is preliminary data.</text>
</comment>
<dbReference type="RefSeq" id="WP_170035280.1">
    <property type="nucleotide sequence ID" value="NZ_JABDTL010000001.1"/>
</dbReference>
<gene>
    <name evidence="1" type="ORF">HNQ61_003482</name>
</gene>
<proteinExistence type="predicted"/>
<name>A0A841H1G1_9BACT</name>
<sequence>MNRIEKELAESLPQPKGPFTDAEALELLMAYRKDPSNVPCPLCGPDTVEVLAFIEPEIDPNGFASVTNPEGEYAAALYCHQCFRAVGILAGTGKEA</sequence>
<protein>
    <submittedName>
        <fullName evidence="1">Uncharacterized protein</fullName>
    </submittedName>
</protein>
<accession>A0A841H1G1</accession>
<dbReference type="AlphaFoldDB" id="A0A841H1G1"/>
<evidence type="ECO:0000313" key="2">
    <source>
        <dbReference type="Proteomes" id="UP000582837"/>
    </source>
</evidence>